<dbReference type="GO" id="GO:0009423">
    <property type="term" value="P:chorismate biosynthetic process"/>
    <property type="evidence" value="ECO:0007669"/>
    <property type="project" value="UniProtKB-UniRule"/>
</dbReference>
<dbReference type="EMBL" id="CP019697">
    <property type="protein sequence ID" value="AQS51025.1"/>
    <property type="molecule type" value="Genomic_DNA"/>
</dbReference>
<feature type="binding site" evidence="7">
    <location>
        <position position="352"/>
    </location>
    <ligand>
        <name>3-phosphoshikimate</name>
        <dbReference type="ChEBI" id="CHEBI:145989"/>
    </ligand>
</feature>
<keyword evidence="5 7" id="KW-0057">Aromatic amino acid biosynthesis</keyword>
<feature type="active site" description="Proton acceptor" evidence="7">
    <location>
        <position position="325"/>
    </location>
</feature>
<feature type="binding site" evidence="7">
    <location>
        <position position="25"/>
    </location>
    <ligand>
        <name>3-phosphoshikimate</name>
        <dbReference type="ChEBI" id="CHEBI:145989"/>
    </ligand>
</feature>
<dbReference type="EC" id="2.5.1.19" evidence="7"/>
<feature type="binding site" evidence="7">
    <location>
        <position position="171"/>
    </location>
    <ligand>
        <name>3-phosphoshikimate</name>
        <dbReference type="ChEBI" id="CHEBI:145989"/>
    </ligand>
</feature>
<reference evidence="9 10" key="1">
    <citation type="submission" date="2017-01" db="EMBL/GenBank/DDBJ databases">
        <title>Complete Genome Sequence of Paenalcaligenes hominis, Isolated from a paraplegic Patient with neurogenic bladder.</title>
        <authorList>
            <person name="Mukhopadhyay R."/>
            <person name="Joaquin J."/>
            <person name="Hogue R."/>
            <person name="Kilaru A."/>
            <person name="Jospin G."/>
            <person name="Mars K."/>
            <person name="Eisen J.A."/>
            <person name="Chaturvedi V."/>
        </authorList>
    </citation>
    <scope>NUCLEOTIDE SEQUENCE [LARGE SCALE GENOMIC DNA]</scope>
    <source>
        <strain evidence="9 10">15S00501</strain>
    </source>
</reference>
<dbReference type="OrthoDB" id="9809920at2"/>
<gene>
    <name evidence="7" type="primary">aroA</name>
    <name evidence="9" type="ORF">PAEH1_04560</name>
</gene>
<comment type="catalytic activity">
    <reaction evidence="6">
        <text>3-phosphoshikimate + phosphoenolpyruvate = 5-O-(1-carboxyvinyl)-3-phosphoshikimate + phosphate</text>
        <dbReference type="Rhea" id="RHEA:21256"/>
        <dbReference type="ChEBI" id="CHEBI:43474"/>
        <dbReference type="ChEBI" id="CHEBI:57701"/>
        <dbReference type="ChEBI" id="CHEBI:58702"/>
        <dbReference type="ChEBI" id="CHEBI:145989"/>
        <dbReference type="EC" id="2.5.1.19"/>
    </reaction>
    <physiologicalReaction direction="left-to-right" evidence="6">
        <dbReference type="Rhea" id="RHEA:21257"/>
    </physiologicalReaction>
</comment>
<evidence type="ECO:0000256" key="2">
    <source>
        <dbReference type="ARBA" id="ARBA00009948"/>
    </source>
</evidence>
<comment type="similarity">
    <text evidence="2 7">Belongs to the EPSP synthase family.</text>
</comment>
<dbReference type="STRING" id="643674.PAEH1_04560"/>
<dbReference type="GO" id="GO:0008652">
    <property type="term" value="P:amino acid biosynthetic process"/>
    <property type="evidence" value="ECO:0007669"/>
    <property type="project" value="UniProtKB-KW"/>
</dbReference>
<dbReference type="HAMAP" id="MF_00210">
    <property type="entry name" value="EPSP_synth"/>
    <property type="match status" value="1"/>
</dbReference>
<dbReference type="InterPro" id="IPR023193">
    <property type="entry name" value="EPSP_synthase_CS"/>
</dbReference>
<feature type="binding site" evidence="7">
    <location>
        <position position="95"/>
    </location>
    <ligand>
        <name>phosphoenolpyruvate</name>
        <dbReference type="ChEBI" id="CHEBI:58702"/>
    </ligand>
</feature>
<feature type="binding site" evidence="7">
    <location>
        <position position="325"/>
    </location>
    <ligand>
        <name>3-phosphoshikimate</name>
        <dbReference type="ChEBI" id="CHEBI:145989"/>
    </ligand>
</feature>
<dbReference type="InterPro" id="IPR013792">
    <property type="entry name" value="RNA3'P_cycl/enolpyr_Trfase_a/b"/>
</dbReference>
<sequence>MSLEQITLEPATHASGTVHLPGSKSISNRALLLAALTPGITSLTGVLASDDTRVMIDALNQLGVEAIKVSESVYQIHGGTPFNHAHADLFLGNAGTAFRSLTAALAFLGGDYTLSGIPRMHERPIGDLVEALQGAGAHIDYLETPGYPPLKIGQPTIDLSQPIRVKGSVSSQFLTALLMAAPIAVAQTQTELVIEVEGALISQPYIAITLDMMEKFGVLVRHDEHWQRFVIQSDAQYVSPGEFHVEGDASSASYFLALGTIAGGPIDIQGVGALSVQGDVQFAKVMEYMGAQVTYLANSMEVTGVNVAQGQRLKAFDLDFNLIPDAAMTAAALAVYADGPCTLRNIASWRVKETDRIDAMQNELRQVGAVVESGPDWITIYPIPEGGWRSAQIETYDDHRMAMCLSLMRFGGMSQTILDPNCVSKTFPEYFSIFEQLIKG</sequence>
<feature type="binding site" evidence="7">
    <location>
        <position position="29"/>
    </location>
    <ligand>
        <name>3-phosphoshikimate</name>
        <dbReference type="ChEBI" id="CHEBI:145989"/>
    </ligand>
</feature>
<dbReference type="GO" id="GO:0009073">
    <property type="term" value="P:aromatic amino acid family biosynthetic process"/>
    <property type="evidence" value="ECO:0007669"/>
    <property type="project" value="UniProtKB-KW"/>
</dbReference>
<dbReference type="Gene3D" id="3.65.10.10">
    <property type="entry name" value="Enolpyruvate transferase domain"/>
    <property type="match status" value="2"/>
</dbReference>
<evidence type="ECO:0000259" key="8">
    <source>
        <dbReference type="Pfam" id="PF00275"/>
    </source>
</evidence>
<feature type="binding site" evidence="7">
    <location>
        <position position="425"/>
    </location>
    <ligand>
        <name>phosphoenolpyruvate</name>
        <dbReference type="ChEBI" id="CHEBI:58702"/>
    </ligand>
</feature>
<evidence type="ECO:0000313" key="10">
    <source>
        <dbReference type="Proteomes" id="UP000189369"/>
    </source>
</evidence>
<feature type="binding site" evidence="7">
    <location>
        <position position="24"/>
    </location>
    <ligand>
        <name>3-phosphoshikimate</name>
        <dbReference type="ChEBI" id="CHEBI:145989"/>
    </ligand>
</feature>
<evidence type="ECO:0000256" key="1">
    <source>
        <dbReference type="ARBA" id="ARBA00004811"/>
    </source>
</evidence>
<dbReference type="InterPro" id="IPR006264">
    <property type="entry name" value="EPSP_synthase"/>
</dbReference>
<dbReference type="PROSITE" id="PS00885">
    <property type="entry name" value="EPSP_SYNTHASE_2"/>
    <property type="match status" value="1"/>
</dbReference>
<feature type="binding site" evidence="7">
    <location>
        <position position="172"/>
    </location>
    <ligand>
        <name>phosphoenolpyruvate</name>
        <dbReference type="ChEBI" id="CHEBI:58702"/>
    </ligand>
</feature>
<proteinExistence type="inferred from homology"/>
<dbReference type="PANTHER" id="PTHR21090">
    <property type="entry name" value="AROM/DEHYDROQUINATE SYNTHASE"/>
    <property type="match status" value="1"/>
</dbReference>
<evidence type="ECO:0000256" key="3">
    <source>
        <dbReference type="ARBA" id="ARBA00022605"/>
    </source>
</evidence>
<dbReference type="Pfam" id="PF00275">
    <property type="entry name" value="EPSP_synthase"/>
    <property type="match status" value="1"/>
</dbReference>
<evidence type="ECO:0000256" key="4">
    <source>
        <dbReference type="ARBA" id="ARBA00022679"/>
    </source>
</evidence>
<feature type="binding site" evidence="7">
    <location>
        <position position="170"/>
    </location>
    <ligand>
        <name>3-phosphoshikimate</name>
        <dbReference type="ChEBI" id="CHEBI:145989"/>
    </ligand>
</feature>
<protein>
    <recommendedName>
        <fullName evidence="7">3-phosphoshikimate 1-carboxyvinyltransferase</fullName>
        <ecNumber evidence="7">2.5.1.19</ecNumber>
    </recommendedName>
    <alternativeName>
        <fullName evidence="7">5-enolpyruvylshikimate-3-phosphate synthase</fullName>
        <shortName evidence="7">EPSP synthase</shortName>
        <shortName evidence="7">EPSPS</shortName>
    </alternativeName>
</protein>
<dbReference type="InterPro" id="IPR001986">
    <property type="entry name" value="Enolpyruvate_Tfrase_dom"/>
</dbReference>
<comment type="subcellular location">
    <subcellularLocation>
        <location evidence="7">Cytoplasm</location>
    </subcellularLocation>
</comment>
<dbReference type="PIRSF" id="PIRSF000505">
    <property type="entry name" value="EPSPS"/>
    <property type="match status" value="1"/>
</dbReference>
<dbReference type="CDD" id="cd01556">
    <property type="entry name" value="EPSP_synthase"/>
    <property type="match status" value="1"/>
</dbReference>
<feature type="binding site" evidence="7">
    <location>
        <position position="400"/>
    </location>
    <ligand>
        <name>phosphoenolpyruvate</name>
        <dbReference type="ChEBI" id="CHEBI:58702"/>
    </ligand>
</feature>
<feature type="binding site" evidence="7">
    <location>
        <position position="123"/>
    </location>
    <ligand>
        <name>phosphoenolpyruvate</name>
        <dbReference type="ChEBI" id="CHEBI:58702"/>
    </ligand>
</feature>
<evidence type="ECO:0000256" key="6">
    <source>
        <dbReference type="ARBA" id="ARBA00044633"/>
    </source>
</evidence>
<feature type="binding site" evidence="7">
    <location>
        <position position="356"/>
    </location>
    <ligand>
        <name>phosphoenolpyruvate</name>
        <dbReference type="ChEBI" id="CHEBI:58702"/>
    </ligand>
</feature>
<keyword evidence="3 7" id="KW-0028">Amino-acid biosynthesis</keyword>
<dbReference type="KEGG" id="phn:PAEH1_04560"/>
<dbReference type="AlphaFoldDB" id="A0A1U9JZ08"/>
<organism evidence="9 10">
    <name type="scientific">Paenalcaligenes hominis</name>
    <dbReference type="NCBI Taxonomy" id="643674"/>
    <lineage>
        <taxon>Bacteria</taxon>
        <taxon>Pseudomonadati</taxon>
        <taxon>Pseudomonadota</taxon>
        <taxon>Betaproteobacteria</taxon>
        <taxon>Burkholderiales</taxon>
        <taxon>Alcaligenaceae</taxon>
        <taxon>Paenalcaligenes</taxon>
    </lineage>
</organism>
<dbReference type="SUPFAM" id="SSF55205">
    <property type="entry name" value="EPT/RTPC-like"/>
    <property type="match status" value="1"/>
</dbReference>
<evidence type="ECO:0000256" key="7">
    <source>
        <dbReference type="HAMAP-Rule" id="MF_00210"/>
    </source>
</evidence>
<comment type="subunit">
    <text evidence="7">Monomer.</text>
</comment>
<feature type="binding site" evidence="7">
    <location>
        <position position="24"/>
    </location>
    <ligand>
        <name>phosphoenolpyruvate</name>
        <dbReference type="ChEBI" id="CHEBI:58702"/>
    </ligand>
</feature>
<feature type="domain" description="Enolpyruvate transferase" evidence="8">
    <location>
        <begin position="11"/>
        <end position="432"/>
    </location>
</feature>
<evidence type="ECO:0000313" key="9">
    <source>
        <dbReference type="EMBL" id="AQS51025.1"/>
    </source>
</evidence>
<dbReference type="NCBIfam" id="TIGR01356">
    <property type="entry name" value="aroA"/>
    <property type="match status" value="1"/>
</dbReference>
<keyword evidence="4 7" id="KW-0808">Transferase</keyword>
<keyword evidence="7" id="KW-0963">Cytoplasm</keyword>
<comment type="function">
    <text evidence="7">Catalyzes the transfer of the enolpyruvyl moiety of phosphoenolpyruvate (PEP) to the 5-hydroxyl of shikimate-3-phosphate (S3P) to produce enolpyruvyl shikimate-3-phosphate and inorganic phosphate.</text>
</comment>
<dbReference type="UniPathway" id="UPA00053">
    <property type="reaction ID" value="UER00089"/>
</dbReference>
<evidence type="ECO:0000256" key="5">
    <source>
        <dbReference type="ARBA" id="ARBA00023141"/>
    </source>
</evidence>
<dbReference type="PROSITE" id="PS00104">
    <property type="entry name" value="EPSP_SYNTHASE_1"/>
    <property type="match status" value="1"/>
</dbReference>
<dbReference type="InterPro" id="IPR036968">
    <property type="entry name" value="Enolpyruvate_Tfrase_sf"/>
</dbReference>
<feature type="binding site" evidence="7">
    <location>
        <position position="172"/>
    </location>
    <ligand>
        <name>3-phosphoshikimate</name>
        <dbReference type="ChEBI" id="CHEBI:145989"/>
    </ligand>
</feature>
<dbReference type="PANTHER" id="PTHR21090:SF5">
    <property type="entry name" value="PENTAFUNCTIONAL AROM POLYPEPTIDE"/>
    <property type="match status" value="1"/>
</dbReference>
<accession>A0A1U9JZ08</accession>
<feature type="binding site" evidence="7">
    <location>
        <position position="202"/>
    </location>
    <ligand>
        <name>3-phosphoshikimate</name>
        <dbReference type="ChEBI" id="CHEBI:145989"/>
    </ligand>
</feature>
<comment type="caution">
    <text evidence="7">Lacks conserved residue(s) required for the propagation of feature annotation.</text>
</comment>
<dbReference type="GO" id="GO:0005737">
    <property type="term" value="C:cytoplasm"/>
    <property type="evidence" value="ECO:0007669"/>
    <property type="project" value="UniProtKB-SubCell"/>
</dbReference>
<dbReference type="GO" id="GO:0003866">
    <property type="term" value="F:3-phosphoshikimate 1-carboxyvinyltransferase activity"/>
    <property type="evidence" value="ECO:0007669"/>
    <property type="project" value="UniProtKB-UniRule"/>
</dbReference>
<name>A0A1U9JZ08_9BURK</name>
<comment type="pathway">
    <text evidence="1 7">Metabolic intermediate biosynthesis; chorismate biosynthesis; chorismate from D-erythrose 4-phosphate and phosphoenolpyruvate: step 6/7.</text>
</comment>
<dbReference type="Proteomes" id="UP000189369">
    <property type="component" value="Chromosome"/>
</dbReference>